<protein>
    <submittedName>
        <fullName evidence="2 4">Uncharacterized protein</fullName>
    </submittedName>
</protein>
<sequence>MDEVSSIQTNNSLSGNEKLLSLLNTIAALPREYRRLMEDFLNREATPTQVNSKYDIGEDPHSLHGQTAKVSSDPLVPKGQNPGPFPMKKDVDQMVEEHKNNSPNIVIRKSDMPSLDESPPLDLFEVLPPIYKYNIPNTQSFDLPTKAPFADKMDDADLLNPRTSLLSDAVHLLESAIPRFKAEILRNVTPNNASVALSPRLSLSMNEMRTDNVDNIASSQQNSVAAQNPSCLTYSGCRGLFSNGVSQAKYQKPQTKIFPKSSAQLLSRNWSDNISNHQGSLFNRNPSKTNQGTLFIENFPPAPQYSIAPRPKDTTEHNLLDMNRLGSLQQLTTGHFDEEQPYHTTPEGNSGTTTMMMGLFTLSF</sequence>
<evidence type="ECO:0000313" key="4">
    <source>
        <dbReference type="WBParaSite" id="ACOC_0000377901-mRNA-1"/>
    </source>
</evidence>
<keyword evidence="3" id="KW-1185">Reference proteome</keyword>
<reference evidence="2 3" key="2">
    <citation type="submission" date="2018-11" db="EMBL/GenBank/DDBJ databases">
        <authorList>
            <consortium name="Pathogen Informatics"/>
        </authorList>
    </citation>
    <scope>NUCLEOTIDE SEQUENCE [LARGE SCALE GENOMIC DNA]</scope>
    <source>
        <strain evidence="2 3">Costa Rica</strain>
    </source>
</reference>
<dbReference type="Proteomes" id="UP000267027">
    <property type="component" value="Unassembled WGS sequence"/>
</dbReference>
<reference evidence="4" key="1">
    <citation type="submission" date="2017-02" db="UniProtKB">
        <authorList>
            <consortium name="WormBaseParasite"/>
        </authorList>
    </citation>
    <scope>IDENTIFICATION</scope>
</reference>
<proteinExistence type="predicted"/>
<dbReference type="WBParaSite" id="ACOC_0000377901-mRNA-1">
    <property type="protein sequence ID" value="ACOC_0000377901-mRNA-1"/>
    <property type="gene ID" value="ACOC_0000377901"/>
</dbReference>
<name>A0A0R3PHF2_ANGCS</name>
<dbReference type="STRING" id="334426.A0A0R3PHF2"/>
<organism evidence="4">
    <name type="scientific">Angiostrongylus costaricensis</name>
    <name type="common">Nematode worm</name>
    <dbReference type="NCBI Taxonomy" id="334426"/>
    <lineage>
        <taxon>Eukaryota</taxon>
        <taxon>Metazoa</taxon>
        <taxon>Ecdysozoa</taxon>
        <taxon>Nematoda</taxon>
        <taxon>Chromadorea</taxon>
        <taxon>Rhabditida</taxon>
        <taxon>Rhabditina</taxon>
        <taxon>Rhabditomorpha</taxon>
        <taxon>Strongyloidea</taxon>
        <taxon>Metastrongylidae</taxon>
        <taxon>Angiostrongylus</taxon>
    </lineage>
</organism>
<evidence type="ECO:0000313" key="2">
    <source>
        <dbReference type="EMBL" id="VDM55365.1"/>
    </source>
</evidence>
<evidence type="ECO:0000256" key="1">
    <source>
        <dbReference type="SAM" id="MobiDB-lite"/>
    </source>
</evidence>
<evidence type="ECO:0000313" key="3">
    <source>
        <dbReference type="Proteomes" id="UP000267027"/>
    </source>
</evidence>
<dbReference type="AlphaFoldDB" id="A0A0R3PHF2"/>
<feature type="region of interest" description="Disordered" evidence="1">
    <location>
        <begin position="58"/>
        <end position="82"/>
    </location>
</feature>
<accession>A0A0R3PHF2</accession>
<dbReference type="OrthoDB" id="5876065at2759"/>
<gene>
    <name evidence="2" type="ORF">ACOC_LOCUS3780</name>
</gene>
<dbReference type="EMBL" id="UYYA01001408">
    <property type="protein sequence ID" value="VDM55365.1"/>
    <property type="molecule type" value="Genomic_DNA"/>
</dbReference>